<dbReference type="Pfam" id="PF02537">
    <property type="entry name" value="CRCB"/>
    <property type="match status" value="1"/>
</dbReference>
<evidence type="ECO:0000256" key="2">
    <source>
        <dbReference type="ARBA" id="ARBA00022475"/>
    </source>
</evidence>
<evidence type="ECO:0000256" key="8">
    <source>
        <dbReference type="ARBA" id="ARBA00035585"/>
    </source>
</evidence>
<protein>
    <recommendedName>
        <fullName evidence="10">Fluoride-specific ion channel FluC</fullName>
    </recommendedName>
</protein>
<comment type="caution">
    <text evidence="11">The sequence shown here is derived from an EMBL/GenBank/DDBJ whole genome shotgun (WGS) entry which is preliminary data.</text>
</comment>
<proteinExistence type="inferred from homology"/>
<dbReference type="RefSeq" id="WP_054677929.1">
    <property type="nucleotide sequence ID" value="NZ_AYYO01000030.1"/>
</dbReference>
<comment type="catalytic activity">
    <reaction evidence="8">
        <text>fluoride(in) = fluoride(out)</text>
        <dbReference type="Rhea" id="RHEA:76159"/>
        <dbReference type="ChEBI" id="CHEBI:17051"/>
    </reaction>
    <physiologicalReaction direction="left-to-right" evidence="8">
        <dbReference type="Rhea" id="RHEA:76160"/>
    </physiologicalReaction>
</comment>
<comment type="subcellular location">
    <subcellularLocation>
        <location evidence="1 10">Cell membrane</location>
        <topology evidence="1 10">Multi-pass membrane protein</topology>
    </subcellularLocation>
</comment>
<dbReference type="GO" id="GO:0046872">
    <property type="term" value="F:metal ion binding"/>
    <property type="evidence" value="ECO:0007669"/>
    <property type="project" value="UniProtKB-KW"/>
</dbReference>
<comment type="caution">
    <text evidence="10">Lacks conserved residue(s) required for the propagation of feature annotation.</text>
</comment>
<dbReference type="STRING" id="1291052.FC18_GL001603"/>
<comment type="function">
    <text evidence="9 10">Fluoride-specific ion channel. Important for reducing fluoride concentration in the cell, thus reducing its toxicity.</text>
</comment>
<evidence type="ECO:0000256" key="9">
    <source>
        <dbReference type="ARBA" id="ARBA00049940"/>
    </source>
</evidence>
<dbReference type="NCBIfam" id="TIGR00494">
    <property type="entry name" value="crcB"/>
    <property type="match status" value="1"/>
</dbReference>
<dbReference type="OrthoDB" id="9815830at2"/>
<keyword evidence="6 10" id="KW-0407">Ion channel</keyword>
<evidence type="ECO:0000256" key="3">
    <source>
        <dbReference type="ARBA" id="ARBA00022692"/>
    </source>
</evidence>
<dbReference type="Proteomes" id="UP000051679">
    <property type="component" value="Unassembled WGS sequence"/>
</dbReference>
<evidence type="ECO:0000256" key="5">
    <source>
        <dbReference type="ARBA" id="ARBA00023136"/>
    </source>
</evidence>
<feature type="transmembrane region" description="Helical" evidence="10">
    <location>
        <begin position="92"/>
        <end position="113"/>
    </location>
</feature>
<keyword evidence="5 10" id="KW-0472">Membrane</keyword>
<evidence type="ECO:0000313" key="12">
    <source>
        <dbReference type="Proteomes" id="UP000051679"/>
    </source>
</evidence>
<evidence type="ECO:0000256" key="6">
    <source>
        <dbReference type="ARBA" id="ARBA00023303"/>
    </source>
</evidence>
<evidence type="ECO:0000313" key="11">
    <source>
        <dbReference type="EMBL" id="KRM55153.1"/>
    </source>
</evidence>
<keyword evidence="10" id="KW-0406">Ion transport</keyword>
<dbReference type="GO" id="GO:0062054">
    <property type="term" value="F:fluoride channel activity"/>
    <property type="evidence" value="ECO:0007669"/>
    <property type="project" value="UniProtKB-UniRule"/>
</dbReference>
<feature type="transmembrane region" description="Helical" evidence="10">
    <location>
        <begin position="42"/>
        <end position="72"/>
    </location>
</feature>
<dbReference type="AlphaFoldDB" id="A0A0R1ZJL6"/>
<evidence type="ECO:0000256" key="10">
    <source>
        <dbReference type="HAMAP-Rule" id="MF_00454"/>
    </source>
</evidence>
<dbReference type="GO" id="GO:0140114">
    <property type="term" value="P:cellular detoxification of fluoride"/>
    <property type="evidence" value="ECO:0007669"/>
    <property type="project" value="UniProtKB-UniRule"/>
</dbReference>
<dbReference type="HAMAP" id="MF_00454">
    <property type="entry name" value="FluC"/>
    <property type="match status" value="1"/>
</dbReference>
<keyword evidence="10" id="KW-0479">Metal-binding</keyword>
<evidence type="ECO:0000256" key="7">
    <source>
        <dbReference type="ARBA" id="ARBA00035120"/>
    </source>
</evidence>
<comment type="activity regulation">
    <text evidence="10">Na(+) is not transported, but it plays an essential structural role and its presence is essential for fluoride channel function.</text>
</comment>
<keyword evidence="3 10" id="KW-0812">Transmembrane</keyword>
<evidence type="ECO:0000256" key="1">
    <source>
        <dbReference type="ARBA" id="ARBA00004651"/>
    </source>
</evidence>
<reference evidence="11 12" key="1">
    <citation type="journal article" date="2015" name="Genome Announc.">
        <title>Expanding the biotechnology potential of lactobacilli through comparative genomics of 213 strains and associated genera.</title>
        <authorList>
            <person name="Sun Z."/>
            <person name="Harris H.M."/>
            <person name="McCann A."/>
            <person name="Guo C."/>
            <person name="Argimon S."/>
            <person name="Zhang W."/>
            <person name="Yang X."/>
            <person name="Jeffery I.B."/>
            <person name="Cooney J.C."/>
            <person name="Kagawa T.F."/>
            <person name="Liu W."/>
            <person name="Song Y."/>
            <person name="Salvetti E."/>
            <person name="Wrobel A."/>
            <person name="Rasinkangas P."/>
            <person name="Parkhill J."/>
            <person name="Rea M.C."/>
            <person name="O'Sullivan O."/>
            <person name="Ritari J."/>
            <person name="Douillard F.P."/>
            <person name="Paul Ross R."/>
            <person name="Yang R."/>
            <person name="Briner A.E."/>
            <person name="Felis G.E."/>
            <person name="de Vos W.M."/>
            <person name="Barrangou R."/>
            <person name="Klaenhammer T.R."/>
            <person name="Caufield P.W."/>
            <person name="Cui Y."/>
            <person name="Zhang H."/>
            <person name="O'Toole P.W."/>
        </authorList>
    </citation>
    <scope>NUCLEOTIDE SEQUENCE [LARGE SCALE GENOMIC DNA]</scope>
    <source>
        <strain evidence="11 12">DSM 20505</strain>
    </source>
</reference>
<keyword evidence="10" id="KW-0915">Sodium</keyword>
<feature type="binding site" evidence="10">
    <location>
        <position position="67"/>
    </location>
    <ligand>
        <name>Na(+)</name>
        <dbReference type="ChEBI" id="CHEBI:29101"/>
        <note>structural</note>
    </ligand>
</feature>
<keyword evidence="4 10" id="KW-1133">Transmembrane helix</keyword>
<dbReference type="PANTHER" id="PTHR28259">
    <property type="entry name" value="FLUORIDE EXPORT PROTEIN 1-RELATED"/>
    <property type="match status" value="1"/>
</dbReference>
<name>A0A0R1ZJL6_9LACO</name>
<dbReference type="PANTHER" id="PTHR28259:SF1">
    <property type="entry name" value="FLUORIDE EXPORT PROTEIN 1-RELATED"/>
    <property type="match status" value="1"/>
</dbReference>
<dbReference type="InterPro" id="IPR003691">
    <property type="entry name" value="FluC"/>
</dbReference>
<comment type="similarity">
    <text evidence="7 10">Belongs to the fluoride channel Fluc/FEX (TC 1.A.43) family.</text>
</comment>
<accession>A0A0R1ZJL6</accession>
<keyword evidence="2 10" id="KW-1003">Cell membrane</keyword>
<dbReference type="EMBL" id="AYYO01000030">
    <property type="protein sequence ID" value="KRM55153.1"/>
    <property type="molecule type" value="Genomic_DNA"/>
</dbReference>
<dbReference type="GO" id="GO:0005886">
    <property type="term" value="C:plasma membrane"/>
    <property type="evidence" value="ECO:0007669"/>
    <property type="project" value="UniProtKB-SubCell"/>
</dbReference>
<evidence type="ECO:0000256" key="4">
    <source>
        <dbReference type="ARBA" id="ARBA00022989"/>
    </source>
</evidence>
<sequence length="116" mass="12133">MVILLAIGAGCGAMLRYSLTNLGKRLWPQLPLATFLINLSGAFIAGALSMTLFSGSVTTILLTGVCGGYTTFSTYMADTTSLWRNGRHVAACLYYVGTAVCGVLAVMFGALAGRNL</sequence>
<keyword evidence="10" id="KW-0813">Transport</keyword>
<gene>
    <name evidence="10" type="primary">fluC</name>
    <name evidence="10" type="synonym">crcB</name>
    <name evidence="11" type="ORF">FC18_GL001603</name>
</gene>
<organism evidence="11 12">
    <name type="scientific">Lacticaseibacillus sharpeae JCM 1186 = DSM 20505</name>
    <dbReference type="NCBI Taxonomy" id="1291052"/>
    <lineage>
        <taxon>Bacteria</taxon>
        <taxon>Bacillati</taxon>
        <taxon>Bacillota</taxon>
        <taxon>Bacilli</taxon>
        <taxon>Lactobacillales</taxon>
        <taxon>Lactobacillaceae</taxon>
        <taxon>Lacticaseibacillus</taxon>
    </lineage>
</organism>
<dbReference type="PATRIC" id="fig|1291052.5.peg.1633"/>
<keyword evidence="12" id="KW-1185">Reference proteome</keyword>
<feature type="binding site" evidence="10">
    <location>
        <position position="70"/>
    </location>
    <ligand>
        <name>Na(+)</name>
        <dbReference type="ChEBI" id="CHEBI:29101"/>
        <note>structural</note>
    </ligand>
</feature>